<comment type="caution">
    <text evidence="2">The sequence shown here is derived from an EMBL/GenBank/DDBJ whole genome shotgun (WGS) entry which is preliminary data.</text>
</comment>
<dbReference type="Proteomes" id="UP000252255">
    <property type="component" value="Unassembled WGS sequence"/>
</dbReference>
<dbReference type="OrthoDB" id="9816422at2"/>
<keyword evidence="1" id="KW-0472">Membrane</keyword>
<evidence type="ECO:0008006" key="4">
    <source>
        <dbReference type="Google" id="ProtNLM"/>
    </source>
</evidence>
<evidence type="ECO:0000313" key="3">
    <source>
        <dbReference type="Proteomes" id="UP000252255"/>
    </source>
</evidence>
<organism evidence="2 3">
    <name type="scientific">Thalassospira profundimaris</name>
    <dbReference type="NCBI Taxonomy" id="502049"/>
    <lineage>
        <taxon>Bacteria</taxon>
        <taxon>Pseudomonadati</taxon>
        <taxon>Pseudomonadota</taxon>
        <taxon>Alphaproteobacteria</taxon>
        <taxon>Rhodospirillales</taxon>
        <taxon>Thalassospiraceae</taxon>
        <taxon>Thalassospira</taxon>
    </lineage>
</organism>
<reference evidence="2 3" key="1">
    <citation type="submission" date="2014-07" db="EMBL/GenBank/DDBJ databases">
        <title>Draft genome sequence of Thalassospira profundimaris PR54-5.</title>
        <authorList>
            <person name="Lai Q."/>
            <person name="Shao Z."/>
        </authorList>
    </citation>
    <scope>NUCLEOTIDE SEQUENCE [LARGE SCALE GENOMIC DNA]</scope>
    <source>
        <strain evidence="2 3">PR54-5</strain>
    </source>
</reference>
<proteinExistence type="predicted"/>
<evidence type="ECO:0000313" key="2">
    <source>
        <dbReference type="EMBL" id="RCK43190.1"/>
    </source>
</evidence>
<dbReference type="SUPFAM" id="SSF52540">
    <property type="entry name" value="P-loop containing nucleoside triphosphate hydrolases"/>
    <property type="match status" value="1"/>
</dbReference>
<keyword evidence="1" id="KW-0812">Transmembrane</keyword>
<dbReference type="RefSeq" id="WP_114099655.1">
    <property type="nucleotide sequence ID" value="NZ_JPWI01000015.1"/>
</dbReference>
<dbReference type="PANTHER" id="PTHR30121:SF12">
    <property type="entry name" value="TYPE IV SECRETION SYSTEM PROTEIN CAGE"/>
    <property type="match status" value="1"/>
</dbReference>
<accession>A0A367WRG1</accession>
<dbReference type="PANTHER" id="PTHR30121">
    <property type="entry name" value="UNCHARACTERIZED PROTEIN YJGR-RELATED"/>
    <property type="match status" value="1"/>
</dbReference>
<name>A0A367WRG1_9PROT</name>
<keyword evidence="1" id="KW-1133">Transmembrane helix</keyword>
<protein>
    <recommendedName>
        <fullName evidence="4">CagE TrbE VirB component of type IV transporter system central domain-containing protein</fullName>
    </recommendedName>
</protein>
<sequence length="871" mass="98355">MIVEEISRVPAAWTFLAYFAGVLIPAIACGLLLGTPLRKWLDPVQERERLVDHVLFDRILRDKQTVRCTNGSLFRIIAIGGVDLNAIDEEALYNLTNARKGLLFRLADTNVQMRKISRRQRVDLTRYANIMTSGQKSERSRWLQAILRCYASLFTASYRNSHYIILSIDGSSSGASEELENATRMSMQVLSPFSPEILTIGRPEERSELLEMLASILNPGVLVTATNAMAESGIPGHRLAHTLVRSEADFLAGEDEPSAGPGKHNRGLARFTCNGSDTYVGGVSILTWASVANTATISRILAEDSELMLCEWIDPMDRQTSEELLKTIRNKSFLSGETGRQKAAQFEMLEESLSGDNVAEDQRLVAFELAIFVLGVSPVDVWKRIERIESIFIRDNFSPIRLNDEQLPYRWLSMLPPHWIDIFKVNPTSQNVADLMPFSSPSQGLERCDWGQGPVQLFHTVDKSVYGFVWHESAGDLARGHTFVIGQTGGGKTVLMNFLMASSTHYPDTKCFVFDRGDASYITIKALGGRYFQLQHTSGAVSGDVCRLNPFQLDIREDMGGETPWLVRYLRDHIARVDAMDTAVIEDIEQSIRGLAGLEKKHRHMDEFYKNLHTQEARDRFRDFVGTGTYSNVFRVDPDRPETVRDTLIFDDDCQIFGFEFEEVLSDPRLTEAILPYIHYRISKEVARTGCPWLMILDELKALLEGSEMMVEVFNTWLDEARRKRGVIVGALQFIEQMIETGSINRIRESNANLMFLPNTRAVWAHYGEALDVTHREFDMISRRHTSTQDLERFVLVKRQMESGALGSVILKTDLDNLKNAPEGDLLSLFIGGHKPANEYRVMEERYGYPGCVEAFVNSKTAPRMRDADAA</sequence>
<dbReference type="AlphaFoldDB" id="A0A367WRG1"/>
<dbReference type="InterPro" id="IPR027417">
    <property type="entry name" value="P-loop_NTPase"/>
</dbReference>
<dbReference type="Gene3D" id="3.40.50.300">
    <property type="entry name" value="P-loop containing nucleotide triphosphate hydrolases"/>
    <property type="match status" value="1"/>
</dbReference>
<dbReference type="EMBL" id="JPWI01000015">
    <property type="protein sequence ID" value="RCK43190.1"/>
    <property type="molecule type" value="Genomic_DNA"/>
</dbReference>
<dbReference type="InterPro" id="IPR051162">
    <property type="entry name" value="T4SS_component"/>
</dbReference>
<feature type="transmembrane region" description="Helical" evidence="1">
    <location>
        <begin position="12"/>
        <end position="33"/>
    </location>
</feature>
<evidence type="ECO:0000256" key="1">
    <source>
        <dbReference type="SAM" id="Phobius"/>
    </source>
</evidence>
<gene>
    <name evidence="2" type="ORF">TH30_19400</name>
</gene>